<feature type="domain" description="Myb-like" evidence="7">
    <location>
        <begin position="14"/>
        <end position="65"/>
    </location>
</feature>
<dbReference type="InterPro" id="IPR009057">
    <property type="entry name" value="Homeodomain-like_sf"/>
</dbReference>
<keyword evidence="9" id="KW-1185">Reference proteome</keyword>
<dbReference type="NCBIfam" id="TIGR01557">
    <property type="entry name" value="myb_SHAQKYF"/>
    <property type="match status" value="1"/>
</dbReference>
<gene>
    <name evidence="8" type="ORF">CSSPTR1EN2_LOCUS1703</name>
</gene>
<evidence type="ECO:0000256" key="3">
    <source>
        <dbReference type="ARBA" id="ARBA00022782"/>
    </source>
</evidence>
<evidence type="ECO:0000256" key="6">
    <source>
        <dbReference type="ARBA" id="ARBA00023242"/>
    </source>
</evidence>
<evidence type="ECO:0000259" key="7">
    <source>
        <dbReference type="Pfam" id="PF00249"/>
    </source>
</evidence>
<reference evidence="8 9" key="1">
    <citation type="submission" date="2024-02" db="EMBL/GenBank/DDBJ databases">
        <authorList>
            <consortium name="ELIXIR-Norway"/>
            <consortium name="Elixir Norway"/>
        </authorList>
    </citation>
    <scope>NUCLEOTIDE SEQUENCE [LARGE SCALE GENOMIC DNA]</scope>
</reference>
<dbReference type="Proteomes" id="UP001497512">
    <property type="component" value="Chromosome 1"/>
</dbReference>
<proteinExistence type="predicted"/>
<dbReference type="Pfam" id="PF00249">
    <property type="entry name" value="Myb_DNA-binding"/>
    <property type="match status" value="1"/>
</dbReference>
<evidence type="ECO:0000256" key="5">
    <source>
        <dbReference type="ARBA" id="ARBA00023163"/>
    </source>
</evidence>
<dbReference type="SUPFAM" id="SSF46689">
    <property type="entry name" value="Homeodomain-like"/>
    <property type="match status" value="1"/>
</dbReference>
<name>A0ABP0TBZ8_9BRYO</name>
<dbReference type="InterPro" id="IPR001005">
    <property type="entry name" value="SANT/Myb"/>
</dbReference>
<dbReference type="PANTHER" id="PTHR31496">
    <property type="entry name" value="TRANSCRIPTION FACTOR KAN2-RELATED"/>
    <property type="match status" value="1"/>
</dbReference>
<keyword evidence="2" id="KW-0217">Developmental protein</keyword>
<dbReference type="EMBL" id="OZ019893">
    <property type="protein sequence ID" value="CAK9192063.1"/>
    <property type="molecule type" value="Genomic_DNA"/>
</dbReference>
<dbReference type="InterPro" id="IPR006447">
    <property type="entry name" value="Myb_dom_plants"/>
</dbReference>
<dbReference type="Gene3D" id="1.10.10.60">
    <property type="entry name" value="Homeodomain-like"/>
    <property type="match status" value="1"/>
</dbReference>
<keyword evidence="4" id="KW-0805">Transcription regulation</keyword>
<keyword evidence="5" id="KW-0804">Transcription</keyword>
<dbReference type="PANTHER" id="PTHR31496:SF3">
    <property type="entry name" value="TRANSCRIPTION REPRESSOR KAN1"/>
    <property type="match status" value="1"/>
</dbReference>
<organism evidence="8 9">
    <name type="scientific">Sphagnum troendelagicum</name>
    <dbReference type="NCBI Taxonomy" id="128251"/>
    <lineage>
        <taxon>Eukaryota</taxon>
        <taxon>Viridiplantae</taxon>
        <taxon>Streptophyta</taxon>
        <taxon>Embryophyta</taxon>
        <taxon>Bryophyta</taxon>
        <taxon>Sphagnophytina</taxon>
        <taxon>Sphagnopsida</taxon>
        <taxon>Sphagnales</taxon>
        <taxon>Sphagnaceae</taxon>
        <taxon>Sphagnum</taxon>
    </lineage>
</organism>
<evidence type="ECO:0000256" key="4">
    <source>
        <dbReference type="ARBA" id="ARBA00023015"/>
    </source>
</evidence>
<evidence type="ECO:0000256" key="1">
    <source>
        <dbReference type="ARBA" id="ARBA00004123"/>
    </source>
</evidence>
<dbReference type="InterPro" id="IPR044847">
    <property type="entry name" value="KAN_fam"/>
</dbReference>
<evidence type="ECO:0000256" key="2">
    <source>
        <dbReference type="ARBA" id="ARBA00022473"/>
    </source>
</evidence>
<evidence type="ECO:0000313" key="9">
    <source>
        <dbReference type="Proteomes" id="UP001497512"/>
    </source>
</evidence>
<keyword evidence="6" id="KW-0539">Nucleus</keyword>
<protein>
    <recommendedName>
        <fullName evidence="7">Myb-like domain-containing protein</fullName>
    </recommendedName>
</protein>
<evidence type="ECO:0000313" key="8">
    <source>
        <dbReference type="EMBL" id="CAK9192063.1"/>
    </source>
</evidence>
<keyword evidence="3" id="KW-0221">Differentiation</keyword>
<accession>A0ABP0TBZ8</accession>
<comment type="subcellular location">
    <subcellularLocation>
        <location evidence="1">Nucleus</location>
    </subcellularLocation>
</comment>
<sequence>MSKSPSKRSMRTPRMRWTNSLHQQFVHAVELLGGHERATPKSVLELMNVKDLTLAHVKSHLQMYRTVKTTKFLMAQGSLSNRGLETSTFLPKSSNYYSTLGDAQANLLLMQNKKPSQQEVSNLWHSPALIPYSSNCIGLEQQLKATHTLSQDKGMENQWMMGSTSPSIKQPPLQFSPLSEFVSSHTTNIIPKMPNLEFTLGRSGWSSTRGLDHGATDAPQGLFLLKC</sequence>